<dbReference type="PROSITE" id="PS50181">
    <property type="entry name" value="FBOX"/>
    <property type="match status" value="1"/>
</dbReference>
<name>A0A401GZS8_9APHY</name>
<evidence type="ECO:0000313" key="2">
    <source>
        <dbReference type="EMBL" id="GBE87671.1"/>
    </source>
</evidence>
<proteinExistence type="predicted"/>
<dbReference type="Proteomes" id="UP000287166">
    <property type="component" value="Unassembled WGS sequence"/>
</dbReference>
<dbReference type="RefSeq" id="XP_027618584.1">
    <property type="nucleotide sequence ID" value="XM_027762783.1"/>
</dbReference>
<dbReference type="SMART" id="SM00256">
    <property type="entry name" value="FBOX"/>
    <property type="match status" value="1"/>
</dbReference>
<dbReference type="AlphaFoldDB" id="A0A401GZS8"/>
<dbReference type="CDD" id="cd09917">
    <property type="entry name" value="F-box_SF"/>
    <property type="match status" value="1"/>
</dbReference>
<evidence type="ECO:0000313" key="3">
    <source>
        <dbReference type="Proteomes" id="UP000287166"/>
    </source>
</evidence>
<protein>
    <recommendedName>
        <fullName evidence="1">F-box domain-containing protein</fullName>
    </recommendedName>
</protein>
<dbReference type="EMBL" id="BFAD01000011">
    <property type="protein sequence ID" value="GBE87671.1"/>
    <property type="molecule type" value="Genomic_DNA"/>
</dbReference>
<dbReference type="InterPro" id="IPR001810">
    <property type="entry name" value="F-box_dom"/>
</dbReference>
<dbReference type="Pfam" id="PF00646">
    <property type="entry name" value="F-box"/>
    <property type="match status" value="1"/>
</dbReference>
<comment type="caution">
    <text evidence="2">The sequence shown here is derived from an EMBL/GenBank/DDBJ whole genome shotgun (WGS) entry which is preliminary data.</text>
</comment>
<reference evidence="2 3" key="1">
    <citation type="journal article" date="2018" name="Sci. Rep.">
        <title>Genome sequence of the cauliflower mushroom Sparassis crispa (Hanabiratake) and its association with beneficial usage.</title>
        <authorList>
            <person name="Kiyama R."/>
            <person name="Furutani Y."/>
            <person name="Kawaguchi K."/>
            <person name="Nakanishi T."/>
        </authorList>
    </citation>
    <scope>NUCLEOTIDE SEQUENCE [LARGE SCALE GENOMIC DNA]</scope>
</reference>
<dbReference type="GeneID" id="38784588"/>
<evidence type="ECO:0000259" key="1">
    <source>
        <dbReference type="PROSITE" id="PS50181"/>
    </source>
</evidence>
<feature type="domain" description="F-box" evidence="1">
    <location>
        <begin position="3"/>
        <end position="49"/>
    </location>
</feature>
<dbReference type="SUPFAM" id="SSF81383">
    <property type="entry name" value="F-box domain"/>
    <property type="match status" value="1"/>
</dbReference>
<dbReference type="STRING" id="139825.A0A401GZS8"/>
<gene>
    <name evidence="2" type="ORF">SCP_1103480</name>
</gene>
<dbReference type="OrthoDB" id="2788250at2759"/>
<dbReference type="InParanoid" id="A0A401GZS8"/>
<keyword evidence="3" id="KW-1185">Reference proteome</keyword>
<organism evidence="2 3">
    <name type="scientific">Sparassis crispa</name>
    <dbReference type="NCBI Taxonomy" id="139825"/>
    <lineage>
        <taxon>Eukaryota</taxon>
        <taxon>Fungi</taxon>
        <taxon>Dikarya</taxon>
        <taxon>Basidiomycota</taxon>
        <taxon>Agaricomycotina</taxon>
        <taxon>Agaricomycetes</taxon>
        <taxon>Polyporales</taxon>
        <taxon>Sparassidaceae</taxon>
        <taxon>Sparassis</taxon>
    </lineage>
</organism>
<accession>A0A401GZS8</accession>
<sequence length="580" mass="64606">MPESLFLELPSELIVVILSFLPLSDLVACRRTNKLLDSTIESSVVLQYLIELQVAGAVDNPSSSLPVSDRLRVLKARESAWEQIECTNVTSIRVDFNPSSIYDLTGGVFLLGESLYEPFARTFRETDALRWLRLSRASGDKPTLSPWFKIDLEASILDVGLAVEEHDLIAVVTQAIQLQTRTVVFDVHLLQIATGECHPRAAHPAIRVSEVPIFAGQCSVSVEIVGDMLAILMNFPYLQGVQPQRPGEFHMFDWLTGRQTLSRSGGHVQYLAFVFLSRDVVALTNCTENSLELCHIGDTLSNDSPDPQRLETVCRLALPRLAPVAFIRQVLCRSEPNPSGCDSTFGNNDGSPFRPDPKDSVVIFNFFIRVGEIVGRVYTLSLIMHRSALLAWLPPRPPKVSHSDAVSEDLLPGDTDDASRRGLHAELSTVPWAVWGPPATRWLNGMSPNNRWITTTCGQRHVAVGHDMPFQISILNFNQLSLRRFIAQHPHSEALLSVTRERTEPTNGETVLIHAVHEPSTLFLEVFEEVVVSCLPYLSTTTIGEYDYANVLLDEDRIIGINLDEDENISEIVVHSINYE</sequence>
<dbReference type="InterPro" id="IPR036047">
    <property type="entry name" value="F-box-like_dom_sf"/>
</dbReference>